<dbReference type="EMBL" id="JBHSGD010000005">
    <property type="protein sequence ID" value="MFC4652622.1"/>
    <property type="molecule type" value="Genomic_DNA"/>
</dbReference>
<accession>A0ABV9JCZ1</accession>
<protein>
    <submittedName>
        <fullName evidence="1">Uncharacterized protein</fullName>
    </submittedName>
</protein>
<keyword evidence="2" id="KW-1185">Reference proteome</keyword>
<gene>
    <name evidence="1" type="ORF">ACFO26_06835</name>
</gene>
<dbReference type="Proteomes" id="UP001595987">
    <property type="component" value="Unassembled WGS sequence"/>
</dbReference>
<dbReference type="RefSeq" id="WP_213535905.1">
    <property type="nucleotide sequence ID" value="NZ_BOVQ01000005.1"/>
</dbReference>
<reference evidence="2" key="1">
    <citation type="journal article" date="2019" name="Int. J. Syst. Evol. Microbiol.">
        <title>The Global Catalogue of Microorganisms (GCM) 10K type strain sequencing project: providing services to taxonomists for standard genome sequencing and annotation.</title>
        <authorList>
            <consortium name="The Broad Institute Genomics Platform"/>
            <consortium name="The Broad Institute Genome Sequencing Center for Infectious Disease"/>
            <person name="Wu L."/>
            <person name="Ma J."/>
        </authorList>
    </citation>
    <scope>NUCLEOTIDE SEQUENCE [LARGE SCALE GENOMIC DNA]</scope>
    <source>
        <strain evidence="2">CCUG 63287</strain>
    </source>
</reference>
<organism evidence="1 2">
    <name type="scientific">Lactococcus nasutitermitis</name>
    <dbReference type="NCBI Taxonomy" id="1652957"/>
    <lineage>
        <taxon>Bacteria</taxon>
        <taxon>Bacillati</taxon>
        <taxon>Bacillota</taxon>
        <taxon>Bacilli</taxon>
        <taxon>Lactobacillales</taxon>
        <taxon>Streptococcaceae</taxon>
        <taxon>Lactococcus</taxon>
    </lineage>
</organism>
<sequence>MAITINLSSNSYRFLAALVSGTLRAIPESTAITFTADNDGAPINITSAALSSTEPTGMSVGFSGVGTTTAVATLEVNDQLTTESGTLTFELTAGGVTSEETFTYSLVYALDLSDITANSVIAEQSVKVTETGNTYTQLNTDGISTVIKIGEVDGLGNLMPDVDRLEAFLLANGLSFYEYDANNRALAEGFIGYGNIGSTTPHGSFYVTGDVQIDGQLGMLGDIPWTSITLTGVTTATLRYCVKLNVVYLVGNGNWGNFSANVSRVVGSLPSSYLAPEFTVGAGTNPEGGNSRLSVNVTTNGAVNVTSSEAITGAYGQFSLSYPLSN</sequence>
<proteinExistence type="predicted"/>
<evidence type="ECO:0000313" key="1">
    <source>
        <dbReference type="EMBL" id="MFC4652622.1"/>
    </source>
</evidence>
<comment type="caution">
    <text evidence="1">The sequence shown here is derived from an EMBL/GenBank/DDBJ whole genome shotgun (WGS) entry which is preliminary data.</text>
</comment>
<evidence type="ECO:0000313" key="2">
    <source>
        <dbReference type="Proteomes" id="UP001595987"/>
    </source>
</evidence>
<name>A0ABV9JCZ1_9LACT</name>